<protein>
    <recommendedName>
        <fullName evidence="2">BTB domain-containing protein</fullName>
    </recommendedName>
</protein>
<evidence type="ECO:0000313" key="3">
    <source>
        <dbReference type="EMBL" id="KAK3906043.1"/>
    </source>
</evidence>
<dbReference type="Gene3D" id="3.30.710.10">
    <property type="entry name" value="Potassium Channel Kv1.1, Chain A"/>
    <property type="match status" value="1"/>
</dbReference>
<evidence type="ECO:0000313" key="4">
    <source>
        <dbReference type="Proteomes" id="UP001303889"/>
    </source>
</evidence>
<reference evidence="3" key="1">
    <citation type="journal article" date="2023" name="Mol. Phylogenet. Evol.">
        <title>Genome-scale phylogeny and comparative genomics of the fungal order Sordariales.</title>
        <authorList>
            <person name="Hensen N."/>
            <person name="Bonometti L."/>
            <person name="Westerberg I."/>
            <person name="Brannstrom I.O."/>
            <person name="Guillou S."/>
            <person name="Cros-Aarteil S."/>
            <person name="Calhoun S."/>
            <person name="Haridas S."/>
            <person name="Kuo A."/>
            <person name="Mondo S."/>
            <person name="Pangilinan J."/>
            <person name="Riley R."/>
            <person name="LaButti K."/>
            <person name="Andreopoulos B."/>
            <person name="Lipzen A."/>
            <person name="Chen C."/>
            <person name="Yan M."/>
            <person name="Daum C."/>
            <person name="Ng V."/>
            <person name="Clum A."/>
            <person name="Steindorff A."/>
            <person name="Ohm R.A."/>
            <person name="Martin F."/>
            <person name="Silar P."/>
            <person name="Natvig D.O."/>
            <person name="Lalanne C."/>
            <person name="Gautier V."/>
            <person name="Ament-Velasquez S.L."/>
            <person name="Kruys A."/>
            <person name="Hutchinson M.I."/>
            <person name="Powell A.J."/>
            <person name="Barry K."/>
            <person name="Miller A.N."/>
            <person name="Grigoriev I.V."/>
            <person name="Debuchy R."/>
            <person name="Gladieux P."/>
            <person name="Hiltunen Thoren M."/>
            <person name="Johannesson H."/>
        </authorList>
    </citation>
    <scope>NUCLEOTIDE SEQUENCE</scope>
    <source>
        <strain evidence="3">CBS 103.79</strain>
    </source>
</reference>
<feature type="domain" description="BTB" evidence="2">
    <location>
        <begin position="27"/>
        <end position="107"/>
    </location>
</feature>
<dbReference type="PROSITE" id="PS50097">
    <property type="entry name" value="BTB"/>
    <property type="match status" value="1"/>
</dbReference>
<organism evidence="3 4">
    <name type="scientific">Staphylotrichum tortipilum</name>
    <dbReference type="NCBI Taxonomy" id="2831512"/>
    <lineage>
        <taxon>Eukaryota</taxon>
        <taxon>Fungi</taxon>
        <taxon>Dikarya</taxon>
        <taxon>Ascomycota</taxon>
        <taxon>Pezizomycotina</taxon>
        <taxon>Sordariomycetes</taxon>
        <taxon>Sordariomycetidae</taxon>
        <taxon>Sordariales</taxon>
        <taxon>Chaetomiaceae</taxon>
        <taxon>Staphylotrichum</taxon>
    </lineage>
</organism>
<dbReference type="SUPFAM" id="SSF54695">
    <property type="entry name" value="POZ domain"/>
    <property type="match status" value="1"/>
</dbReference>
<dbReference type="InterPro" id="IPR011333">
    <property type="entry name" value="SKP1/BTB/POZ_sf"/>
</dbReference>
<dbReference type="CDD" id="cd18186">
    <property type="entry name" value="BTB_POZ_ZBTB_KLHL-like"/>
    <property type="match status" value="1"/>
</dbReference>
<sequence>MSERETPKPAIDGAVPPPEIFHLHPEADARLVIHGDSASDVPKEFLVSSAVLSVASPYFRALFGPNFKEGIETRRGDCPTIVMGDDDLDGMETILSLLHFRTLKRYDTLTPEALAAIALLSDKYDCAKALRPWVSHWFRAVRGTTDPEKLGFLLVAAYFLRIPSQFLALSARAVRHASISLASIWAKHDIISLLPHEIRDALMGQVSQTLDKMHEELQLVEASLQLENRGSRTGCRLCQNCGRRLPPAAKKCSSCLNSSGLQVSYCTCQTRVAEYFAVLRRCNLWPSVRPFKECTISELANRFARAEDDRLHRCNAGRDCALRKALERLSERVDKIVSDVAGVSLDSGGREELEEVQPSGGPGGPNAQGSDEPQG</sequence>
<comment type="caution">
    <text evidence="3">The sequence shown here is derived from an EMBL/GenBank/DDBJ whole genome shotgun (WGS) entry which is preliminary data.</text>
</comment>
<gene>
    <name evidence="3" type="ORF">C8A05DRAFT_12187</name>
</gene>
<accession>A0AAN6MTD8</accession>
<name>A0AAN6MTD8_9PEZI</name>
<dbReference type="AlphaFoldDB" id="A0AAN6MTD8"/>
<dbReference type="InterPro" id="IPR000210">
    <property type="entry name" value="BTB/POZ_dom"/>
</dbReference>
<dbReference type="EMBL" id="MU855338">
    <property type="protein sequence ID" value="KAK3906043.1"/>
    <property type="molecule type" value="Genomic_DNA"/>
</dbReference>
<keyword evidence="4" id="KW-1185">Reference proteome</keyword>
<proteinExistence type="predicted"/>
<evidence type="ECO:0000259" key="2">
    <source>
        <dbReference type="PROSITE" id="PS50097"/>
    </source>
</evidence>
<evidence type="ECO:0000256" key="1">
    <source>
        <dbReference type="SAM" id="MobiDB-lite"/>
    </source>
</evidence>
<dbReference type="Proteomes" id="UP001303889">
    <property type="component" value="Unassembled WGS sequence"/>
</dbReference>
<feature type="region of interest" description="Disordered" evidence="1">
    <location>
        <begin position="345"/>
        <end position="375"/>
    </location>
</feature>
<reference evidence="3" key="2">
    <citation type="submission" date="2023-05" db="EMBL/GenBank/DDBJ databases">
        <authorList>
            <consortium name="Lawrence Berkeley National Laboratory"/>
            <person name="Steindorff A."/>
            <person name="Hensen N."/>
            <person name="Bonometti L."/>
            <person name="Westerberg I."/>
            <person name="Brannstrom I.O."/>
            <person name="Guillou S."/>
            <person name="Cros-Aarteil S."/>
            <person name="Calhoun S."/>
            <person name="Haridas S."/>
            <person name="Kuo A."/>
            <person name="Mondo S."/>
            <person name="Pangilinan J."/>
            <person name="Riley R."/>
            <person name="Labutti K."/>
            <person name="Andreopoulos B."/>
            <person name="Lipzen A."/>
            <person name="Chen C."/>
            <person name="Yanf M."/>
            <person name="Daum C."/>
            <person name="Ng V."/>
            <person name="Clum A."/>
            <person name="Ohm R."/>
            <person name="Martin F."/>
            <person name="Silar P."/>
            <person name="Natvig D."/>
            <person name="Lalanne C."/>
            <person name="Gautier V."/>
            <person name="Ament-Velasquez S.L."/>
            <person name="Kruys A."/>
            <person name="Hutchinson M.I."/>
            <person name="Powell A.J."/>
            <person name="Barry K."/>
            <person name="Miller A.N."/>
            <person name="Grigoriev I.V."/>
            <person name="Debuchy R."/>
            <person name="Gladieux P."/>
            <person name="Thoren M.H."/>
            <person name="Johannesson H."/>
        </authorList>
    </citation>
    <scope>NUCLEOTIDE SEQUENCE</scope>
    <source>
        <strain evidence="3">CBS 103.79</strain>
    </source>
</reference>